<evidence type="ECO:0000256" key="1">
    <source>
        <dbReference type="SAM" id="Phobius"/>
    </source>
</evidence>
<dbReference type="HOGENOM" id="CLU_079463_0_0_1"/>
<evidence type="ECO:0000256" key="2">
    <source>
        <dbReference type="SAM" id="SignalP"/>
    </source>
</evidence>
<dbReference type="SUPFAM" id="SSF52833">
    <property type="entry name" value="Thioredoxin-like"/>
    <property type="match status" value="2"/>
</dbReference>
<dbReference type="eggNOG" id="KOG0191">
    <property type="taxonomic scope" value="Eukaryota"/>
</dbReference>
<feature type="transmembrane region" description="Helical" evidence="1">
    <location>
        <begin position="265"/>
        <end position="282"/>
    </location>
</feature>
<dbReference type="Proteomes" id="UP000008711">
    <property type="component" value="Unassembled WGS sequence"/>
</dbReference>
<dbReference type="Pfam" id="PF13848">
    <property type="entry name" value="Thioredoxin_6"/>
    <property type="match status" value="1"/>
</dbReference>
<keyword evidence="1" id="KW-1133">Transmembrane helix</keyword>
<dbReference type="KEGG" id="der:6555442"/>
<dbReference type="PhylomeDB" id="B3P6T6"/>
<evidence type="ECO:0000313" key="4">
    <source>
        <dbReference type="Proteomes" id="UP000008711"/>
    </source>
</evidence>
<keyword evidence="1" id="KW-0472">Membrane</keyword>
<name>B3P6T6_DROER</name>
<gene>
    <name evidence="3" type="primary">Dere\GG11351</name>
    <name evidence="3" type="ORF">Dere_GG11351</name>
</gene>
<dbReference type="OMA" id="HGKMYRY"/>
<keyword evidence="1" id="KW-0812">Transmembrane</keyword>
<keyword evidence="4" id="KW-1185">Reference proteome</keyword>
<dbReference type="CDD" id="cd02961">
    <property type="entry name" value="PDI_a_family"/>
    <property type="match status" value="1"/>
</dbReference>
<protein>
    <submittedName>
        <fullName evidence="3">GG11351</fullName>
    </submittedName>
</protein>
<organism evidence="3 4">
    <name type="scientific">Drosophila erecta</name>
    <name type="common">Fruit fly</name>
    <dbReference type="NCBI Taxonomy" id="7220"/>
    <lineage>
        <taxon>Eukaryota</taxon>
        <taxon>Metazoa</taxon>
        <taxon>Ecdysozoa</taxon>
        <taxon>Arthropoda</taxon>
        <taxon>Hexapoda</taxon>
        <taxon>Insecta</taxon>
        <taxon>Pterygota</taxon>
        <taxon>Neoptera</taxon>
        <taxon>Endopterygota</taxon>
        <taxon>Diptera</taxon>
        <taxon>Brachycera</taxon>
        <taxon>Muscomorpha</taxon>
        <taxon>Ephydroidea</taxon>
        <taxon>Drosophilidae</taxon>
        <taxon>Drosophila</taxon>
        <taxon>Sophophora</taxon>
    </lineage>
</organism>
<feature type="signal peptide" evidence="2">
    <location>
        <begin position="1"/>
        <end position="19"/>
    </location>
</feature>
<accession>B3P6T6</accession>
<reference evidence="3 4" key="2">
    <citation type="journal article" date="2008" name="Bioinformatics">
        <title>Assembly reconciliation.</title>
        <authorList>
            <person name="Zimin A.V."/>
            <person name="Smith D.R."/>
            <person name="Sutton G."/>
            <person name="Yorke J.A."/>
        </authorList>
    </citation>
    <scope>NUCLEOTIDE SEQUENCE [LARGE SCALE GENOMIC DNA]</scope>
    <source>
        <strain evidence="3 4">TSC#14021-0224.01</strain>
    </source>
</reference>
<dbReference type="OrthoDB" id="72053at2759"/>
<feature type="chain" id="PRO_5002796238" evidence="2">
    <location>
        <begin position="20"/>
        <end position="302"/>
    </location>
</feature>
<dbReference type="PANTHER" id="PTHR19991">
    <property type="entry name" value="L 2 01289"/>
    <property type="match status" value="1"/>
</dbReference>
<dbReference type="EMBL" id="CH954182">
    <property type="protein sequence ID" value="EDV53756.1"/>
    <property type="molecule type" value="Genomic_DNA"/>
</dbReference>
<keyword evidence="2" id="KW-0732">Signal</keyword>
<dbReference type="PANTHER" id="PTHR19991:SF2">
    <property type="entry name" value="GH08893P"/>
    <property type="match status" value="1"/>
</dbReference>
<evidence type="ECO:0000313" key="3">
    <source>
        <dbReference type="EMBL" id="EDV53756.1"/>
    </source>
</evidence>
<dbReference type="Gene3D" id="3.40.30.10">
    <property type="entry name" value="Glutaredoxin"/>
    <property type="match status" value="2"/>
</dbReference>
<dbReference type="InterPro" id="IPR036249">
    <property type="entry name" value="Thioredoxin-like_sf"/>
</dbReference>
<proteinExistence type="predicted"/>
<sequence length="302" mass="33379">MLHLISVVIIALSLGSAAGQDLRRVDDTELIQLLTGSSNVVVLFNKNNCKSCVEYENMVTKIRAQLEETLSAIVVQSVDSNLVSIYDPSKEPALVFFRRGIPILYHGEINDDEILDFFNDNLEPAVKELSDDNFEHLTQASSGATTGDWFIFFSSAECTVCQRLYAVWESVGGKLKRKLNIARMNSLESGISTAKRLGVLESPAFIFLRQGKMYKYSAKQYSPEAFVQFAEKGYTQSHPQPVPAIPSAVNEFLGPLQSYFATENLTSLVTLGIFAVVALLFVGKKVAKIFSSEPAKTKNKSK</sequence>
<reference evidence="3 4" key="1">
    <citation type="journal article" date="2007" name="Nature">
        <title>Evolution of genes and genomes on the Drosophila phylogeny.</title>
        <authorList>
            <consortium name="Drosophila 12 Genomes Consortium"/>
            <person name="Clark A.G."/>
            <person name="Eisen M.B."/>
            <person name="Smith D.R."/>
            <person name="Bergman C.M."/>
            <person name="Oliver B."/>
            <person name="Markow T.A."/>
            <person name="Kaufman T.C."/>
            <person name="Kellis M."/>
            <person name="Gelbart W."/>
            <person name="Iyer V.N."/>
            <person name="Pollard D.A."/>
            <person name="Sackton T.B."/>
            <person name="Larracuente A.M."/>
            <person name="Singh N.D."/>
            <person name="Abad J.P."/>
            <person name="Abt D.N."/>
            <person name="Adryan B."/>
            <person name="Aguade M."/>
            <person name="Akashi H."/>
            <person name="Anderson W.W."/>
            <person name="Aquadro C.F."/>
            <person name="Ardell D.H."/>
            <person name="Arguello R."/>
            <person name="Artieri C.G."/>
            <person name="Barbash D.A."/>
            <person name="Barker D."/>
            <person name="Barsanti P."/>
            <person name="Batterham P."/>
            <person name="Batzoglou S."/>
            <person name="Begun D."/>
            <person name="Bhutkar A."/>
            <person name="Blanco E."/>
            <person name="Bosak S.A."/>
            <person name="Bradley R.K."/>
            <person name="Brand A.D."/>
            <person name="Brent M.R."/>
            <person name="Brooks A.N."/>
            <person name="Brown R.H."/>
            <person name="Butlin R.K."/>
            <person name="Caggese C."/>
            <person name="Calvi B.R."/>
            <person name="Bernardo de Carvalho A."/>
            <person name="Caspi A."/>
            <person name="Castrezana S."/>
            <person name="Celniker S.E."/>
            <person name="Chang J.L."/>
            <person name="Chapple C."/>
            <person name="Chatterji S."/>
            <person name="Chinwalla A."/>
            <person name="Civetta A."/>
            <person name="Clifton S.W."/>
            <person name="Comeron J.M."/>
            <person name="Costello J.C."/>
            <person name="Coyne J.A."/>
            <person name="Daub J."/>
            <person name="David R.G."/>
            <person name="Delcher A.L."/>
            <person name="Delehaunty K."/>
            <person name="Do C.B."/>
            <person name="Ebling H."/>
            <person name="Edwards K."/>
            <person name="Eickbush T."/>
            <person name="Evans J.D."/>
            <person name="Filipski A."/>
            <person name="Findeiss S."/>
            <person name="Freyhult E."/>
            <person name="Fulton L."/>
            <person name="Fulton R."/>
            <person name="Garcia A.C."/>
            <person name="Gardiner A."/>
            <person name="Garfield D.A."/>
            <person name="Garvin B.E."/>
            <person name="Gibson G."/>
            <person name="Gilbert D."/>
            <person name="Gnerre S."/>
            <person name="Godfrey J."/>
            <person name="Good R."/>
            <person name="Gotea V."/>
            <person name="Gravely B."/>
            <person name="Greenberg A.J."/>
            <person name="Griffiths-Jones S."/>
            <person name="Gross S."/>
            <person name="Guigo R."/>
            <person name="Gustafson E.A."/>
            <person name="Haerty W."/>
            <person name="Hahn M.W."/>
            <person name="Halligan D.L."/>
            <person name="Halpern A.L."/>
            <person name="Halter G.M."/>
            <person name="Han M.V."/>
            <person name="Heger A."/>
            <person name="Hillier L."/>
            <person name="Hinrichs A.S."/>
            <person name="Holmes I."/>
            <person name="Hoskins R.A."/>
            <person name="Hubisz M.J."/>
            <person name="Hultmark D."/>
            <person name="Huntley M.A."/>
            <person name="Jaffe D.B."/>
            <person name="Jagadeeshan S."/>
            <person name="Jeck W.R."/>
            <person name="Johnson J."/>
            <person name="Jones C.D."/>
            <person name="Jordan W.C."/>
            <person name="Karpen G.H."/>
            <person name="Kataoka E."/>
            <person name="Keightley P.D."/>
            <person name="Kheradpour P."/>
            <person name="Kirkness E.F."/>
            <person name="Koerich L.B."/>
            <person name="Kristiansen K."/>
            <person name="Kudrna D."/>
            <person name="Kulathinal R.J."/>
            <person name="Kumar S."/>
            <person name="Kwok R."/>
            <person name="Lander E."/>
            <person name="Langley C.H."/>
            <person name="Lapoint R."/>
            <person name="Lazzaro B.P."/>
            <person name="Lee S.J."/>
            <person name="Levesque L."/>
            <person name="Li R."/>
            <person name="Lin C.F."/>
            <person name="Lin M.F."/>
            <person name="Lindblad-Toh K."/>
            <person name="Llopart A."/>
            <person name="Long M."/>
            <person name="Low L."/>
            <person name="Lozovsky E."/>
            <person name="Lu J."/>
            <person name="Luo M."/>
            <person name="Machado C.A."/>
            <person name="Makalowski W."/>
            <person name="Marzo M."/>
            <person name="Matsuda M."/>
            <person name="Matzkin L."/>
            <person name="McAllister B."/>
            <person name="McBride C.S."/>
            <person name="McKernan B."/>
            <person name="McKernan K."/>
            <person name="Mendez-Lago M."/>
            <person name="Minx P."/>
            <person name="Mollenhauer M.U."/>
            <person name="Montooth K."/>
            <person name="Mount S.M."/>
            <person name="Mu X."/>
            <person name="Myers E."/>
            <person name="Negre B."/>
            <person name="Newfeld S."/>
            <person name="Nielsen R."/>
            <person name="Noor M.A."/>
            <person name="O'Grady P."/>
            <person name="Pachter L."/>
            <person name="Papaceit M."/>
            <person name="Parisi M.J."/>
            <person name="Parisi M."/>
            <person name="Parts L."/>
            <person name="Pedersen J.S."/>
            <person name="Pesole G."/>
            <person name="Phillippy A.M."/>
            <person name="Ponting C.P."/>
            <person name="Pop M."/>
            <person name="Porcelli D."/>
            <person name="Powell J.R."/>
            <person name="Prohaska S."/>
            <person name="Pruitt K."/>
            <person name="Puig M."/>
            <person name="Quesneville H."/>
            <person name="Ram K.R."/>
            <person name="Rand D."/>
            <person name="Rasmussen M.D."/>
            <person name="Reed L.K."/>
            <person name="Reenan R."/>
            <person name="Reily A."/>
            <person name="Remington K.A."/>
            <person name="Rieger T.T."/>
            <person name="Ritchie M.G."/>
            <person name="Robin C."/>
            <person name="Rogers Y.H."/>
            <person name="Rohde C."/>
            <person name="Rozas J."/>
            <person name="Rubenfield M.J."/>
            <person name="Ruiz A."/>
            <person name="Russo S."/>
            <person name="Salzberg S.L."/>
            <person name="Sanchez-Gracia A."/>
            <person name="Saranga D.J."/>
            <person name="Sato H."/>
            <person name="Schaeffer S.W."/>
            <person name="Schatz M.C."/>
            <person name="Schlenke T."/>
            <person name="Schwartz R."/>
            <person name="Segarra C."/>
            <person name="Singh R.S."/>
            <person name="Sirot L."/>
            <person name="Sirota M."/>
            <person name="Sisneros N.B."/>
            <person name="Smith C.D."/>
            <person name="Smith T.F."/>
            <person name="Spieth J."/>
            <person name="Stage D.E."/>
            <person name="Stark A."/>
            <person name="Stephan W."/>
            <person name="Strausberg R.L."/>
            <person name="Strempel S."/>
            <person name="Sturgill D."/>
            <person name="Sutton G."/>
            <person name="Sutton G.G."/>
            <person name="Tao W."/>
            <person name="Teichmann S."/>
            <person name="Tobari Y.N."/>
            <person name="Tomimura Y."/>
            <person name="Tsolas J.M."/>
            <person name="Valente V.L."/>
            <person name="Venter E."/>
            <person name="Venter J.C."/>
            <person name="Vicario S."/>
            <person name="Vieira F.G."/>
            <person name="Vilella A.J."/>
            <person name="Villasante A."/>
            <person name="Walenz B."/>
            <person name="Wang J."/>
            <person name="Wasserman M."/>
            <person name="Watts T."/>
            <person name="Wilson D."/>
            <person name="Wilson R.K."/>
            <person name="Wing R.A."/>
            <person name="Wolfner M.F."/>
            <person name="Wong A."/>
            <person name="Wong G.K."/>
            <person name="Wu C.I."/>
            <person name="Wu G."/>
            <person name="Yamamoto D."/>
            <person name="Yang H.P."/>
            <person name="Yang S.P."/>
            <person name="Yorke J.A."/>
            <person name="Yoshida K."/>
            <person name="Zdobnov E."/>
            <person name="Zhang P."/>
            <person name="Zhang Y."/>
            <person name="Zimin A.V."/>
            <person name="Baldwin J."/>
            <person name="Abdouelleil A."/>
            <person name="Abdulkadir J."/>
            <person name="Abebe A."/>
            <person name="Abera B."/>
            <person name="Abreu J."/>
            <person name="Acer S.C."/>
            <person name="Aftuck L."/>
            <person name="Alexander A."/>
            <person name="An P."/>
            <person name="Anderson E."/>
            <person name="Anderson S."/>
            <person name="Arachi H."/>
            <person name="Azer M."/>
            <person name="Bachantsang P."/>
            <person name="Barry A."/>
            <person name="Bayul T."/>
            <person name="Berlin A."/>
            <person name="Bessette D."/>
            <person name="Bloom T."/>
            <person name="Blye J."/>
            <person name="Boguslavskiy L."/>
            <person name="Bonnet C."/>
            <person name="Boukhgalter B."/>
            <person name="Bourzgui I."/>
            <person name="Brown A."/>
            <person name="Cahill P."/>
            <person name="Channer S."/>
            <person name="Cheshatsang Y."/>
            <person name="Chuda L."/>
            <person name="Citroen M."/>
            <person name="Collymore A."/>
            <person name="Cooke P."/>
            <person name="Costello M."/>
            <person name="D'Aco K."/>
            <person name="Daza R."/>
            <person name="De Haan G."/>
            <person name="DeGray S."/>
            <person name="DeMaso C."/>
            <person name="Dhargay N."/>
            <person name="Dooley K."/>
            <person name="Dooley E."/>
            <person name="Doricent M."/>
            <person name="Dorje P."/>
            <person name="Dorjee K."/>
            <person name="Dupes A."/>
            <person name="Elong R."/>
            <person name="Falk J."/>
            <person name="Farina A."/>
            <person name="Faro S."/>
            <person name="Ferguson D."/>
            <person name="Fisher S."/>
            <person name="Foley C.D."/>
            <person name="Franke A."/>
            <person name="Friedrich D."/>
            <person name="Gadbois L."/>
            <person name="Gearin G."/>
            <person name="Gearin C.R."/>
            <person name="Giannoukos G."/>
            <person name="Goode T."/>
            <person name="Graham J."/>
            <person name="Grandbois E."/>
            <person name="Grewal S."/>
            <person name="Gyaltsen K."/>
            <person name="Hafez N."/>
            <person name="Hagos B."/>
            <person name="Hall J."/>
            <person name="Henson C."/>
            <person name="Hollinger A."/>
            <person name="Honan T."/>
            <person name="Huard M.D."/>
            <person name="Hughes L."/>
            <person name="Hurhula B."/>
            <person name="Husby M.E."/>
            <person name="Kamat A."/>
            <person name="Kanga B."/>
            <person name="Kashin S."/>
            <person name="Khazanovich D."/>
            <person name="Kisner P."/>
            <person name="Lance K."/>
            <person name="Lara M."/>
            <person name="Lee W."/>
            <person name="Lennon N."/>
            <person name="Letendre F."/>
            <person name="LeVine R."/>
            <person name="Lipovsky A."/>
            <person name="Liu X."/>
            <person name="Liu J."/>
            <person name="Liu S."/>
            <person name="Lokyitsang T."/>
            <person name="Lokyitsang Y."/>
            <person name="Lubonja R."/>
            <person name="Lui A."/>
            <person name="MacDonald P."/>
            <person name="Magnisalis V."/>
            <person name="Maru K."/>
            <person name="Matthews C."/>
            <person name="McCusker W."/>
            <person name="McDonough S."/>
            <person name="Mehta T."/>
            <person name="Meldrim J."/>
            <person name="Meneus L."/>
            <person name="Mihai O."/>
            <person name="Mihalev A."/>
            <person name="Mihova T."/>
            <person name="Mittelman R."/>
            <person name="Mlenga V."/>
            <person name="Montmayeur A."/>
            <person name="Mulrain L."/>
            <person name="Navidi A."/>
            <person name="Naylor J."/>
            <person name="Negash T."/>
            <person name="Nguyen T."/>
            <person name="Nguyen N."/>
            <person name="Nicol R."/>
            <person name="Norbu C."/>
            <person name="Norbu N."/>
            <person name="Novod N."/>
            <person name="O'Neill B."/>
            <person name="Osman S."/>
            <person name="Markiewicz E."/>
            <person name="Oyono O.L."/>
            <person name="Patti C."/>
            <person name="Phunkhang P."/>
            <person name="Pierre F."/>
            <person name="Priest M."/>
            <person name="Raghuraman S."/>
            <person name="Rege F."/>
            <person name="Reyes R."/>
            <person name="Rise C."/>
            <person name="Rogov P."/>
            <person name="Ross K."/>
            <person name="Ryan E."/>
            <person name="Settipalli S."/>
            <person name="Shea T."/>
            <person name="Sherpa N."/>
            <person name="Shi L."/>
            <person name="Shih D."/>
            <person name="Sparrow T."/>
            <person name="Spaulding J."/>
            <person name="Stalker J."/>
            <person name="Stange-Thomann N."/>
            <person name="Stavropoulos S."/>
            <person name="Stone C."/>
            <person name="Strader C."/>
            <person name="Tesfaye S."/>
            <person name="Thomson T."/>
            <person name="Thoulutsang Y."/>
            <person name="Thoulutsang D."/>
            <person name="Topham K."/>
            <person name="Topping I."/>
            <person name="Tsamla T."/>
            <person name="Vassiliev H."/>
            <person name="Vo A."/>
            <person name="Wangchuk T."/>
            <person name="Wangdi T."/>
            <person name="Weiand M."/>
            <person name="Wilkinson J."/>
            <person name="Wilson A."/>
            <person name="Yadav S."/>
            <person name="Young G."/>
            <person name="Yu Q."/>
            <person name="Zembek L."/>
            <person name="Zhong D."/>
            <person name="Zimmer A."/>
            <person name="Zwirko Z."/>
            <person name="Jaffe D.B."/>
            <person name="Alvarez P."/>
            <person name="Brockman W."/>
            <person name="Butler J."/>
            <person name="Chin C."/>
            <person name="Gnerre S."/>
            <person name="Grabherr M."/>
            <person name="Kleber M."/>
            <person name="Mauceli E."/>
            <person name="MacCallum I."/>
        </authorList>
    </citation>
    <scope>NUCLEOTIDE SEQUENCE [LARGE SCALE GENOMIC DNA]</scope>
    <source>
        <strain evidence="3 4">TSC#14021-0224.01</strain>
    </source>
</reference>
<dbReference type="FunFam" id="3.40.30.10:FF:000452">
    <property type="entry name" value="RE10237p"/>
    <property type="match status" value="1"/>
</dbReference>
<dbReference type="AlphaFoldDB" id="B3P6T6"/>